<keyword evidence="4 7" id="KW-0472">Membrane</keyword>
<evidence type="ECO:0000259" key="8">
    <source>
        <dbReference type="Pfam" id="PF04784"/>
    </source>
</evidence>
<proteinExistence type="predicted"/>
<evidence type="ECO:0000256" key="3">
    <source>
        <dbReference type="ARBA" id="ARBA00022989"/>
    </source>
</evidence>
<feature type="region of interest" description="Disordered" evidence="6">
    <location>
        <begin position="116"/>
        <end position="158"/>
    </location>
</feature>
<feature type="compositionally biased region" description="Polar residues" evidence="6">
    <location>
        <begin position="272"/>
        <end position="289"/>
    </location>
</feature>
<feature type="compositionally biased region" description="Polar residues" evidence="6">
    <location>
        <begin position="256"/>
        <end position="265"/>
    </location>
</feature>
<keyword evidence="5" id="KW-0175">Coiled coil</keyword>
<evidence type="ECO:0000256" key="7">
    <source>
        <dbReference type="SAM" id="Phobius"/>
    </source>
</evidence>
<feature type="coiled-coil region" evidence="5">
    <location>
        <begin position="33"/>
        <end position="99"/>
    </location>
</feature>
<feature type="domain" description="Ternary complex factor MIP1 leucine-zipper" evidence="9">
    <location>
        <begin position="22"/>
        <end position="103"/>
    </location>
</feature>
<dbReference type="InterPro" id="IPR025757">
    <property type="entry name" value="MIP1_Leuzipper"/>
</dbReference>
<dbReference type="GO" id="GO:0016020">
    <property type="term" value="C:membrane"/>
    <property type="evidence" value="ECO:0007669"/>
    <property type="project" value="UniProtKB-SubCell"/>
</dbReference>
<keyword evidence="2 7" id="KW-0812">Transmembrane</keyword>
<feature type="transmembrane region" description="Helical" evidence="7">
    <location>
        <begin position="794"/>
        <end position="823"/>
    </location>
</feature>
<evidence type="ECO:0000313" key="11">
    <source>
        <dbReference type="Proteomes" id="UP001279734"/>
    </source>
</evidence>
<dbReference type="InterPro" id="IPR036259">
    <property type="entry name" value="MFS_trans_sf"/>
</dbReference>
<accession>A0AAD3SQM6</accession>
<feature type="transmembrane region" description="Helical" evidence="7">
    <location>
        <begin position="747"/>
        <end position="773"/>
    </location>
</feature>
<name>A0AAD3SQM6_NEPGR</name>
<protein>
    <submittedName>
        <fullName evidence="10">Uncharacterized protein</fullName>
    </submittedName>
</protein>
<dbReference type="Proteomes" id="UP001279734">
    <property type="component" value="Unassembled WGS sequence"/>
</dbReference>
<feature type="region of interest" description="Disordered" evidence="6">
    <location>
        <begin position="215"/>
        <end position="297"/>
    </location>
</feature>
<evidence type="ECO:0000259" key="9">
    <source>
        <dbReference type="Pfam" id="PF14389"/>
    </source>
</evidence>
<evidence type="ECO:0000256" key="6">
    <source>
        <dbReference type="SAM" id="MobiDB-lite"/>
    </source>
</evidence>
<sequence length="932" mass="103124">MEVQGRRSMDTDKTRNKCGRSSREKKLALLQDVDKLKKKLRHEENIHKALERAFNRPLGALPRLPSYLPPDTQELLAEIAILEEEVVRLEEQVVNYRQGLYQEAIYISSKRKEENPIDLCKQPSNKTSKQKQPKSRNASGFNLATLLDNSPDKSAKLGQSKLRGLNNGVSPAILLNNSPRSLAQMAQASLEFVSGQPDPSSNDATNVDLVLKERKSSLDEGGEKENHAHFNFAKERQSPGKKISKVKIPARKLSIKQESAQNSVDSPKRQLESSLINQERAQESSNSSADCKIHGGDSEPNKISEDVLKCLCSIFTRLNLTNDKVPQHLILPSSLALAPRKCDPETEFQDPYNSVEEFRERDIGCYKHLCTIDSSSIDLKKKRNALFLLHKLKLLLGKLASVSLEGLTHQHKLAFWINTYNSCMLNAFLEHGIPESPETIIELMGEATIVVCGQLLNAITIEHFILRLPFYLKYACPKAAAAKNDELEACSIFGLEWSEPLVTFALSCGSWSSPAVRVYTASQVESELEAAKRDYLQAAVGISKTKKLIIPKLLEWYLLDFAKDLASLLDWVCLQLPDQLRKDALSCIESKGKEPLSQLLQVVVAVVDANERIRSGIGIHGPYLDVIQKLLPLLVICHTAKREGDEEIREVFYEVESLEEAGRPKERVAVAWNCLLVYDPATYWNEDLTASFQYLEIRDFAYAYQTRLATPSMVAEQIISALEDFKKKRNFDDVAPVKYQCKPSASVLPYVGVACLGAILFGYHLGVIVGSFTGGSLADKFGRTKTFQLDAIPLAIGAFVCATAQSVQIMMIGLLLCGIGIGISSALVPSDIFEISPIKFGSIISIGTWDGALSRKPRWLLQRREDFAEKANTTILERKEFLEVMHGLRAAAQGSSEQEAGCAGIASDVVASALVGAANVFGTAIASSLMDK</sequence>
<dbReference type="AlphaFoldDB" id="A0AAD3SQM6"/>
<feature type="region of interest" description="Disordered" evidence="6">
    <location>
        <begin position="1"/>
        <end position="23"/>
    </location>
</feature>
<dbReference type="Pfam" id="PF04784">
    <property type="entry name" value="DUF547"/>
    <property type="match status" value="1"/>
</dbReference>
<keyword evidence="11" id="KW-1185">Reference proteome</keyword>
<evidence type="ECO:0000313" key="10">
    <source>
        <dbReference type="EMBL" id="GMH14771.1"/>
    </source>
</evidence>
<feature type="compositionally biased region" description="Basic and acidic residues" evidence="6">
    <location>
        <begin position="215"/>
        <end position="238"/>
    </location>
</feature>
<reference evidence="10" key="1">
    <citation type="submission" date="2023-05" db="EMBL/GenBank/DDBJ databases">
        <title>Nepenthes gracilis genome sequencing.</title>
        <authorList>
            <person name="Fukushima K."/>
        </authorList>
    </citation>
    <scope>NUCLEOTIDE SEQUENCE</scope>
    <source>
        <strain evidence="10">SING2019-196</strain>
    </source>
</reference>
<evidence type="ECO:0000256" key="4">
    <source>
        <dbReference type="ARBA" id="ARBA00023136"/>
    </source>
</evidence>
<dbReference type="InterPro" id="IPR006869">
    <property type="entry name" value="DUF547"/>
</dbReference>
<dbReference type="SUPFAM" id="SSF103473">
    <property type="entry name" value="MFS general substrate transporter"/>
    <property type="match status" value="1"/>
</dbReference>
<dbReference type="Pfam" id="PF00083">
    <property type="entry name" value="Sugar_tr"/>
    <property type="match status" value="1"/>
</dbReference>
<evidence type="ECO:0000256" key="1">
    <source>
        <dbReference type="ARBA" id="ARBA00004370"/>
    </source>
</evidence>
<dbReference type="Gene3D" id="1.20.1250.20">
    <property type="entry name" value="MFS general substrate transporter like domains"/>
    <property type="match status" value="1"/>
</dbReference>
<organism evidence="10 11">
    <name type="scientific">Nepenthes gracilis</name>
    <name type="common">Slender pitcher plant</name>
    <dbReference type="NCBI Taxonomy" id="150966"/>
    <lineage>
        <taxon>Eukaryota</taxon>
        <taxon>Viridiplantae</taxon>
        <taxon>Streptophyta</taxon>
        <taxon>Embryophyta</taxon>
        <taxon>Tracheophyta</taxon>
        <taxon>Spermatophyta</taxon>
        <taxon>Magnoliopsida</taxon>
        <taxon>eudicotyledons</taxon>
        <taxon>Gunneridae</taxon>
        <taxon>Pentapetalae</taxon>
        <taxon>Caryophyllales</taxon>
        <taxon>Nepenthaceae</taxon>
        <taxon>Nepenthes</taxon>
    </lineage>
</organism>
<dbReference type="Pfam" id="PF14389">
    <property type="entry name" value="Lzipper-MIP1"/>
    <property type="match status" value="1"/>
</dbReference>
<dbReference type="PANTHER" id="PTHR46248">
    <property type="entry name" value="EXPRESSED PROTEIN"/>
    <property type="match status" value="1"/>
</dbReference>
<dbReference type="InterPro" id="IPR005828">
    <property type="entry name" value="MFS_sugar_transport-like"/>
</dbReference>
<dbReference type="GO" id="GO:0022857">
    <property type="term" value="F:transmembrane transporter activity"/>
    <property type="evidence" value="ECO:0007669"/>
    <property type="project" value="InterPro"/>
</dbReference>
<evidence type="ECO:0000256" key="2">
    <source>
        <dbReference type="ARBA" id="ARBA00022692"/>
    </source>
</evidence>
<evidence type="ECO:0000256" key="5">
    <source>
        <dbReference type="SAM" id="Coils"/>
    </source>
</evidence>
<feature type="compositionally biased region" description="Basic residues" evidence="6">
    <location>
        <begin position="242"/>
        <end position="254"/>
    </location>
</feature>
<feature type="domain" description="DUF547" evidence="8">
    <location>
        <begin position="405"/>
        <end position="536"/>
    </location>
</feature>
<comment type="caution">
    <text evidence="10">The sequence shown here is derived from an EMBL/GenBank/DDBJ whole genome shotgun (WGS) entry which is preliminary data.</text>
</comment>
<dbReference type="EMBL" id="BSYO01000014">
    <property type="protein sequence ID" value="GMH14771.1"/>
    <property type="molecule type" value="Genomic_DNA"/>
</dbReference>
<gene>
    <name evidence="10" type="ORF">Nepgr_016612</name>
</gene>
<keyword evidence="3 7" id="KW-1133">Transmembrane helix</keyword>
<dbReference type="PANTHER" id="PTHR46248:SF12">
    <property type="entry name" value="TERNARY COMPLEX FACTOR MIP1 LEUCINE-ZIPPER PROTEIN"/>
    <property type="match status" value="1"/>
</dbReference>
<comment type="subcellular location">
    <subcellularLocation>
        <location evidence="1">Membrane</location>
    </subcellularLocation>
</comment>